<dbReference type="Pfam" id="PF00534">
    <property type="entry name" value="Glycos_transf_1"/>
    <property type="match status" value="1"/>
</dbReference>
<gene>
    <name evidence="8" type="ORF">FFLO_02862</name>
</gene>
<feature type="region of interest" description="Disordered" evidence="3">
    <location>
        <begin position="134"/>
        <end position="162"/>
    </location>
</feature>
<dbReference type="PANTHER" id="PTHR45871:SF1">
    <property type="entry name" value="PHOSPHATIDYLINOSITOL N-ACETYLGLUCOSAMINYLTRANSFERASE SUBUNIT A"/>
    <property type="match status" value="1"/>
</dbReference>
<evidence type="ECO:0000313" key="9">
    <source>
        <dbReference type="Proteomes" id="UP000812966"/>
    </source>
</evidence>
<name>A0A8K0JLS5_9TREE</name>
<feature type="domain" description="Glycosyl transferase family 1" evidence="5">
    <location>
        <begin position="255"/>
        <end position="375"/>
    </location>
</feature>
<sequence>MVSDFFLPVAGGIEIAIYSLAAALLERATPGCTSTYGKKQVIVITHSRSSGSSTPRVGIRYLHPSLKIYYLPITPLTSDATLPQYLTNLPFLRNILIRERVEILHGHATLSSMALEGIMLAGFFKMPRGLRGVDQNENENKIETQDERRSSGDLPGKKQKIRTGMGMDMGMESETSTIRTVFTDHSLFEFGSAVGILTNKLLAGALRNIDAVVCVSHAGRENTTLRAQLDPNLVSVIPNAIVPSDFQPRPDQADPEWITVVTMTRLVYRKGIDLLVSAAPKICALYPRVRFIVGGDGPKMVELEQMREQHLLQDRIVLLGAVSPNDVHSVLNQGQIYLCTSLTEAFGISIIEAASAGLFIVSTKVGGVPEVLPKDMIEFASPNSSDVVRALSIAVETIGSGVHDPLLAHQRLQGMYTWANVAERTERVYDKAMARPERDLFERMTRYLDLGPIFGPILCIITAVQGIFLGVLDWLQPRAEIDLVPLPASWSQDIQLNS</sequence>
<feature type="domain" description="PIGA GPI anchor biosynthesis" evidence="6">
    <location>
        <begin position="55"/>
        <end position="121"/>
    </location>
</feature>
<feature type="domain" description="Glycosyltransferase subfamily 4-like N-terminal" evidence="7">
    <location>
        <begin position="178"/>
        <end position="242"/>
    </location>
</feature>
<dbReference type="GO" id="GO:0000506">
    <property type="term" value="C:glycosylphosphatidylinositol-N-acetylglucosaminyltransferase (GPI-GnT) complex"/>
    <property type="evidence" value="ECO:0007669"/>
    <property type="project" value="TreeGrafter"/>
</dbReference>
<dbReference type="InterPro" id="IPR028098">
    <property type="entry name" value="Glyco_trans_4-like_N"/>
</dbReference>
<dbReference type="AlphaFoldDB" id="A0A8K0JLS5"/>
<evidence type="ECO:0000259" key="7">
    <source>
        <dbReference type="Pfam" id="PF13439"/>
    </source>
</evidence>
<dbReference type="InterPro" id="IPR013234">
    <property type="entry name" value="PIGA_GPI_anchor_biosynthesis"/>
</dbReference>
<evidence type="ECO:0000313" key="8">
    <source>
        <dbReference type="EMBL" id="KAG7558209.1"/>
    </source>
</evidence>
<dbReference type="GO" id="GO:0017176">
    <property type="term" value="F:phosphatidylinositol N-acetylglucosaminyltransferase activity"/>
    <property type="evidence" value="ECO:0007669"/>
    <property type="project" value="TreeGrafter"/>
</dbReference>
<dbReference type="GO" id="GO:0006506">
    <property type="term" value="P:GPI anchor biosynthetic process"/>
    <property type="evidence" value="ECO:0007669"/>
    <property type="project" value="InterPro"/>
</dbReference>
<keyword evidence="9" id="KW-1185">Reference proteome</keyword>
<evidence type="ECO:0000256" key="2">
    <source>
        <dbReference type="ARBA" id="ARBA00022676"/>
    </source>
</evidence>
<evidence type="ECO:0000259" key="6">
    <source>
        <dbReference type="Pfam" id="PF08288"/>
    </source>
</evidence>
<keyword evidence="2" id="KW-0328">Glycosyltransferase</keyword>
<comment type="caution">
    <text evidence="8">The sequence shown here is derived from an EMBL/GenBank/DDBJ whole genome shotgun (WGS) entry which is preliminary data.</text>
</comment>
<dbReference type="Pfam" id="PF13439">
    <property type="entry name" value="Glyco_transf_4"/>
    <property type="match status" value="1"/>
</dbReference>
<dbReference type="EMBL" id="JABELV010000048">
    <property type="protein sequence ID" value="KAG7558209.1"/>
    <property type="molecule type" value="Genomic_DNA"/>
</dbReference>
<evidence type="ECO:0008006" key="10">
    <source>
        <dbReference type="Google" id="ProtNLM"/>
    </source>
</evidence>
<feature type="compositionally biased region" description="Basic and acidic residues" evidence="3">
    <location>
        <begin position="138"/>
        <end position="151"/>
    </location>
</feature>
<protein>
    <recommendedName>
        <fullName evidence="10">Phosphatidylinositol N-acetylglucosaminyltransferase</fullName>
    </recommendedName>
</protein>
<evidence type="ECO:0000256" key="3">
    <source>
        <dbReference type="SAM" id="MobiDB-lite"/>
    </source>
</evidence>
<comment type="function">
    <text evidence="1">Catalytic subunit in the complex catalyzing the transfer of N-acetylglucosamine from UDP-N-acetylglucosamine to phosphatidylinositol, the first step of GPI biosynthesis.</text>
</comment>
<dbReference type="SUPFAM" id="SSF53756">
    <property type="entry name" value="UDP-Glycosyltransferase/glycogen phosphorylase"/>
    <property type="match status" value="2"/>
</dbReference>
<keyword evidence="4" id="KW-0812">Transmembrane</keyword>
<dbReference type="PANTHER" id="PTHR45871">
    <property type="entry name" value="N-ACETYLGLUCOSAMINYL-PHOSPHATIDYLINOSITOL BIOSYNTHETIC PROTEIN"/>
    <property type="match status" value="1"/>
</dbReference>
<reference evidence="8" key="1">
    <citation type="submission" date="2020-04" db="EMBL/GenBank/DDBJ databases">
        <title>Analysis of mating type loci in Filobasidium floriforme.</title>
        <authorList>
            <person name="Nowrousian M."/>
        </authorList>
    </citation>
    <scope>NUCLEOTIDE SEQUENCE</scope>
    <source>
        <strain evidence="8">CBS 6242</strain>
    </source>
</reference>
<organism evidence="8 9">
    <name type="scientific">Filobasidium floriforme</name>
    <dbReference type="NCBI Taxonomy" id="5210"/>
    <lineage>
        <taxon>Eukaryota</taxon>
        <taxon>Fungi</taxon>
        <taxon>Dikarya</taxon>
        <taxon>Basidiomycota</taxon>
        <taxon>Agaricomycotina</taxon>
        <taxon>Tremellomycetes</taxon>
        <taxon>Filobasidiales</taxon>
        <taxon>Filobasidiaceae</taxon>
        <taxon>Filobasidium</taxon>
    </lineage>
</organism>
<dbReference type="Gene3D" id="3.40.50.2000">
    <property type="entry name" value="Glycogen Phosphorylase B"/>
    <property type="match status" value="3"/>
</dbReference>
<proteinExistence type="predicted"/>
<feature type="transmembrane region" description="Helical" evidence="4">
    <location>
        <begin position="453"/>
        <end position="475"/>
    </location>
</feature>
<keyword evidence="2" id="KW-0808">Transferase</keyword>
<keyword evidence="4" id="KW-0472">Membrane</keyword>
<dbReference type="OrthoDB" id="734129at2759"/>
<dbReference type="Pfam" id="PF08288">
    <property type="entry name" value="PIGA"/>
    <property type="match status" value="1"/>
</dbReference>
<evidence type="ECO:0000259" key="5">
    <source>
        <dbReference type="Pfam" id="PF00534"/>
    </source>
</evidence>
<keyword evidence="4" id="KW-1133">Transmembrane helix</keyword>
<dbReference type="InterPro" id="IPR001296">
    <property type="entry name" value="Glyco_trans_1"/>
</dbReference>
<evidence type="ECO:0000256" key="1">
    <source>
        <dbReference type="ARBA" id="ARBA00003265"/>
    </source>
</evidence>
<accession>A0A8K0JLS5</accession>
<evidence type="ECO:0000256" key="4">
    <source>
        <dbReference type="SAM" id="Phobius"/>
    </source>
</evidence>
<dbReference type="Proteomes" id="UP000812966">
    <property type="component" value="Unassembled WGS sequence"/>
</dbReference>